<dbReference type="RefSeq" id="WP_253887824.1">
    <property type="nucleotide sequence ID" value="NZ_BAAAVB010000013.1"/>
</dbReference>
<evidence type="ECO:0000256" key="1">
    <source>
        <dbReference type="SAM" id="MobiDB-lite"/>
    </source>
</evidence>
<proteinExistence type="predicted"/>
<reference evidence="2 3" key="1">
    <citation type="submission" date="2022-06" db="EMBL/GenBank/DDBJ databases">
        <title>Genomic Encyclopedia of Archaeal and Bacterial Type Strains, Phase II (KMG-II): from individual species to whole genera.</title>
        <authorList>
            <person name="Goeker M."/>
        </authorList>
    </citation>
    <scope>NUCLEOTIDE SEQUENCE [LARGE SCALE GENOMIC DNA]</scope>
    <source>
        <strain evidence="2 3">DSM 44255</strain>
    </source>
</reference>
<dbReference type="EMBL" id="JAMTCO010000008">
    <property type="protein sequence ID" value="MCP2270856.1"/>
    <property type="molecule type" value="Genomic_DNA"/>
</dbReference>
<protein>
    <submittedName>
        <fullName evidence="2">SCP1.201-like deaminase</fullName>
    </submittedName>
</protein>
<evidence type="ECO:0000313" key="2">
    <source>
        <dbReference type="EMBL" id="MCP2270856.1"/>
    </source>
</evidence>
<comment type="caution">
    <text evidence="2">The sequence shown here is derived from an EMBL/GenBank/DDBJ whole genome shotgun (WGS) entry which is preliminary data.</text>
</comment>
<feature type="compositionally biased region" description="Basic and acidic residues" evidence="1">
    <location>
        <begin position="135"/>
        <end position="146"/>
    </location>
</feature>
<dbReference type="Proteomes" id="UP001205185">
    <property type="component" value="Unassembled WGS sequence"/>
</dbReference>
<gene>
    <name evidence="2" type="ORF">LV75_003368</name>
</gene>
<name>A0ABT1IEW0_9PSEU</name>
<evidence type="ECO:0000313" key="3">
    <source>
        <dbReference type="Proteomes" id="UP001205185"/>
    </source>
</evidence>
<organism evidence="2 3">
    <name type="scientific">Actinokineospora diospyrosa</name>
    <dbReference type="NCBI Taxonomy" id="103728"/>
    <lineage>
        <taxon>Bacteria</taxon>
        <taxon>Bacillati</taxon>
        <taxon>Actinomycetota</taxon>
        <taxon>Actinomycetes</taxon>
        <taxon>Pseudonocardiales</taxon>
        <taxon>Pseudonocardiaceae</taxon>
        <taxon>Actinokineospora</taxon>
    </lineage>
</organism>
<feature type="region of interest" description="Disordered" evidence="1">
    <location>
        <begin position="127"/>
        <end position="146"/>
    </location>
</feature>
<keyword evidence="3" id="KW-1185">Reference proteome</keyword>
<dbReference type="InterPro" id="IPR032724">
    <property type="entry name" value="SCP1.201-like"/>
</dbReference>
<accession>A0ABT1IEW0</accession>
<dbReference type="Pfam" id="PF14428">
    <property type="entry name" value="DddA-like"/>
    <property type="match status" value="1"/>
</dbReference>
<sequence length="212" mass="22927">MNGTIGKHATQLRHLATRVPVETATTALDHCETIGHAVADITDHPSVLDPARTATALLQTAVQQLLLLRELLTATADHHSGQPTPGPSPTAAIPVPRGPDGAHYPTESAWCAPRLPPRLGPDGTRAKTTGHIHHDHWPQPGDRRDTPIVSGTDPHWTRLAEHGLVEAGVHRRNARFLSTHVEIKVAAMMIATAQRRVELTVNHVPCPDRGPY</sequence>